<keyword evidence="2" id="KW-1185">Reference proteome</keyword>
<proteinExistence type="predicted"/>
<dbReference type="Proteomes" id="UP000518266">
    <property type="component" value="Unassembled WGS sequence"/>
</dbReference>
<comment type="caution">
    <text evidence="1">The sequence shown here is derived from an EMBL/GenBank/DDBJ whole genome shotgun (WGS) entry which is preliminary data.</text>
</comment>
<name>A0A7J5X7P5_DISMA</name>
<dbReference type="EMBL" id="JAAKFY010000027">
    <property type="protein sequence ID" value="KAF3832985.1"/>
    <property type="molecule type" value="Genomic_DNA"/>
</dbReference>
<evidence type="ECO:0000313" key="1">
    <source>
        <dbReference type="EMBL" id="KAF3832985.1"/>
    </source>
</evidence>
<protein>
    <submittedName>
        <fullName evidence="1">Uncharacterized protein</fullName>
    </submittedName>
</protein>
<gene>
    <name evidence="1" type="ORF">F7725_026650</name>
</gene>
<dbReference type="AlphaFoldDB" id="A0A7J5X7P5"/>
<accession>A0A7J5X7P5</accession>
<organism evidence="1 2">
    <name type="scientific">Dissostichus mawsoni</name>
    <name type="common">Antarctic cod</name>
    <dbReference type="NCBI Taxonomy" id="36200"/>
    <lineage>
        <taxon>Eukaryota</taxon>
        <taxon>Metazoa</taxon>
        <taxon>Chordata</taxon>
        <taxon>Craniata</taxon>
        <taxon>Vertebrata</taxon>
        <taxon>Euteleostomi</taxon>
        <taxon>Actinopterygii</taxon>
        <taxon>Neopterygii</taxon>
        <taxon>Teleostei</taxon>
        <taxon>Neoteleostei</taxon>
        <taxon>Acanthomorphata</taxon>
        <taxon>Eupercaria</taxon>
        <taxon>Perciformes</taxon>
        <taxon>Notothenioidei</taxon>
        <taxon>Nototheniidae</taxon>
        <taxon>Dissostichus</taxon>
    </lineage>
</organism>
<reference evidence="1 2" key="1">
    <citation type="submission" date="2020-03" db="EMBL/GenBank/DDBJ databases">
        <title>Dissostichus mawsoni Genome sequencing and assembly.</title>
        <authorList>
            <person name="Park H."/>
        </authorList>
    </citation>
    <scope>NUCLEOTIDE SEQUENCE [LARGE SCALE GENOMIC DNA]</scope>
    <source>
        <strain evidence="1">DM0001</strain>
        <tissue evidence="1">Muscle</tissue>
    </source>
</reference>
<sequence length="86" mass="9600">MSLDTNEGLTSNYHEALTILPDDAPRRYETGTQARPIWKWSDDVEYLELPPETDPLFMATGYGSLQGRGCAALIPLPFILTHILPP</sequence>
<evidence type="ECO:0000313" key="2">
    <source>
        <dbReference type="Proteomes" id="UP000518266"/>
    </source>
</evidence>